<sequence length="127" mass="13495">MADTGEWTSYGSAWWASSALLKRRNGMAGVVDRRYCGAKILWFGGLVNGGICYGAQLWLLGSLGGELAMGLVEGFVAGHLRDWAGGRVRVAVRGWSVNWAAIWQRSMEAGTELGGGGGQMLRLGGDC</sequence>
<dbReference type="Proteomes" id="UP001187192">
    <property type="component" value="Unassembled WGS sequence"/>
</dbReference>
<organism evidence="1 2">
    <name type="scientific">Ficus carica</name>
    <name type="common">Common fig</name>
    <dbReference type="NCBI Taxonomy" id="3494"/>
    <lineage>
        <taxon>Eukaryota</taxon>
        <taxon>Viridiplantae</taxon>
        <taxon>Streptophyta</taxon>
        <taxon>Embryophyta</taxon>
        <taxon>Tracheophyta</taxon>
        <taxon>Spermatophyta</taxon>
        <taxon>Magnoliopsida</taxon>
        <taxon>eudicotyledons</taxon>
        <taxon>Gunneridae</taxon>
        <taxon>Pentapetalae</taxon>
        <taxon>rosids</taxon>
        <taxon>fabids</taxon>
        <taxon>Rosales</taxon>
        <taxon>Moraceae</taxon>
        <taxon>Ficeae</taxon>
        <taxon>Ficus</taxon>
    </lineage>
</organism>
<keyword evidence="2" id="KW-1185">Reference proteome</keyword>
<accession>A0AA87Z0W3</accession>
<reference evidence="1" key="1">
    <citation type="submission" date="2023-07" db="EMBL/GenBank/DDBJ databases">
        <title>draft genome sequence of fig (Ficus carica).</title>
        <authorList>
            <person name="Takahashi T."/>
            <person name="Nishimura K."/>
        </authorList>
    </citation>
    <scope>NUCLEOTIDE SEQUENCE</scope>
</reference>
<dbReference type="AlphaFoldDB" id="A0AA87Z0W3"/>
<evidence type="ECO:0000313" key="1">
    <source>
        <dbReference type="EMBL" id="GMN27764.1"/>
    </source>
</evidence>
<feature type="non-terminal residue" evidence="1">
    <location>
        <position position="127"/>
    </location>
</feature>
<protein>
    <submittedName>
        <fullName evidence="1">Uncharacterized protein</fullName>
    </submittedName>
</protein>
<proteinExistence type="predicted"/>
<dbReference type="EMBL" id="BTGU01008364">
    <property type="protein sequence ID" value="GMN27764.1"/>
    <property type="molecule type" value="Genomic_DNA"/>
</dbReference>
<comment type="caution">
    <text evidence="1">The sequence shown here is derived from an EMBL/GenBank/DDBJ whole genome shotgun (WGS) entry which is preliminary data.</text>
</comment>
<name>A0AA87Z0W3_FICCA</name>
<gene>
    <name evidence="1" type="ORF">TIFTF001_050491</name>
</gene>
<evidence type="ECO:0000313" key="2">
    <source>
        <dbReference type="Proteomes" id="UP001187192"/>
    </source>
</evidence>